<reference evidence="15" key="1">
    <citation type="journal article" date="2020" name="Ecol. Evol.">
        <title>Genome structure and content of the rice root-knot nematode (Meloidogyne graminicola).</title>
        <authorList>
            <person name="Phan N.T."/>
            <person name="Danchin E.G.J."/>
            <person name="Klopp C."/>
            <person name="Perfus-Barbeoch L."/>
            <person name="Kozlowski D.K."/>
            <person name="Koutsovoulos G.D."/>
            <person name="Lopez-Roques C."/>
            <person name="Bouchez O."/>
            <person name="Zahm M."/>
            <person name="Besnard G."/>
            <person name="Bellafiore S."/>
        </authorList>
    </citation>
    <scope>NUCLEOTIDE SEQUENCE</scope>
    <source>
        <strain evidence="15">VN-18</strain>
    </source>
</reference>
<dbReference type="OrthoDB" id="423283at2759"/>
<dbReference type="SUPFAM" id="SSF51045">
    <property type="entry name" value="WW domain"/>
    <property type="match status" value="4"/>
</dbReference>
<dbReference type="PANTHER" id="PTHR11254:SF429">
    <property type="entry name" value="E3 UBIQUITIN-PROTEIN LIGASE SU(DX)"/>
    <property type="match status" value="1"/>
</dbReference>
<dbReference type="Gene3D" id="2.20.70.10">
    <property type="match status" value="3"/>
</dbReference>
<dbReference type="InterPro" id="IPR044034">
    <property type="entry name" value="NAC-like_UBA"/>
</dbReference>
<feature type="domain" description="NAC-A/B" evidence="14">
    <location>
        <begin position="764"/>
        <end position="829"/>
    </location>
</feature>
<dbReference type="InterPro" id="IPR035983">
    <property type="entry name" value="Hect_E3_ubiquitin_ligase"/>
</dbReference>
<protein>
    <recommendedName>
        <fullName evidence="10">Transcription factor BTF3</fullName>
    </recommendedName>
</protein>
<dbReference type="CDD" id="cd00201">
    <property type="entry name" value="WW"/>
    <property type="match status" value="4"/>
</dbReference>
<comment type="caution">
    <text evidence="15">The sequence shown here is derived from an EMBL/GenBank/DDBJ whole genome shotgun (WGS) entry which is preliminary data.</text>
</comment>
<evidence type="ECO:0000313" key="15">
    <source>
        <dbReference type="EMBL" id="KAF7640187.1"/>
    </source>
</evidence>
<feature type="compositionally biased region" description="Acidic residues" evidence="11">
    <location>
        <begin position="722"/>
        <end position="740"/>
    </location>
</feature>
<dbReference type="GO" id="GO:0005737">
    <property type="term" value="C:cytoplasm"/>
    <property type="evidence" value="ECO:0007669"/>
    <property type="project" value="TreeGrafter"/>
</dbReference>
<dbReference type="CDD" id="cd14358">
    <property type="entry name" value="UBA_NAC_euk"/>
    <property type="match status" value="1"/>
</dbReference>
<gene>
    <name evidence="15" type="ORF">Mgra_00000014</name>
</gene>
<dbReference type="GO" id="GO:0016567">
    <property type="term" value="P:protein ubiquitination"/>
    <property type="evidence" value="ECO:0007669"/>
    <property type="project" value="TreeGrafter"/>
</dbReference>
<evidence type="ECO:0000256" key="6">
    <source>
        <dbReference type="ARBA" id="ARBA00022786"/>
    </source>
</evidence>
<feature type="domain" description="WW" evidence="12">
    <location>
        <begin position="151"/>
        <end position="184"/>
    </location>
</feature>
<comment type="pathway">
    <text evidence="3">Protein modification; protein ubiquitination.</text>
</comment>
<feature type="compositionally biased region" description="Polar residues" evidence="11">
    <location>
        <begin position="75"/>
        <end position="90"/>
    </location>
</feature>
<dbReference type="Gene3D" id="3.30.2410.10">
    <property type="entry name" value="Hect, E3 ligase catalytic domain"/>
    <property type="match status" value="1"/>
</dbReference>
<name>A0A8T0A2W6_9BILA</name>
<evidence type="ECO:0000256" key="8">
    <source>
        <dbReference type="ARBA" id="ARBA00023242"/>
    </source>
</evidence>
<evidence type="ECO:0000256" key="7">
    <source>
        <dbReference type="ARBA" id="ARBA00022843"/>
    </source>
</evidence>
<dbReference type="FunFam" id="3.90.1750.10:FF:000079">
    <property type="entry name" value="E3 ubiquitin-protein ligase"/>
    <property type="match status" value="1"/>
</dbReference>
<dbReference type="PROSITE" id="PS50020">
    <property type="entry name" value="WW_DOMAIN_2"/>
    <property type="match status" value="4"/>
</dbReference>
<dbReference type="Pfam" id="PF00632">
    <property type="entry name" value="HECT"/>
    <property type="match status" value="1"/>
</dbReference>
<accession>A0A8T0A2W6</accession>
<dbReference type="InterPro" id="IPR036020">
    <property type="entry name" value="WW_dom_sf"/>
</dbReference>
<evidence type="ECO:0000256" key="5">
    <source>
        <dbReference type="ARBA" id="ARBA00022737"/>
    </source>
</evidence>
<feature type="domain" description="WW" evidence="12">
    <location>
        <begin position="222"/>
        <end position="256"/>
    </location>
</feature>
<dbReference type="InterPro" id="IPR050409">
    <property type="entry name" value="E3_ubiq-protein_ligase"/>
</dbReference>
<dbReference type="GO" id="GO:0061630">
    <property type="term" value="F:ubiquitin protein ligase activity"/>
    <property type="evidence" value="ECO:0007669"/>
    <property type="project" value="UniProtKB-EC"/>
</dbReference>
<keyword evidence="16" id="KW-1185">Reference proteome</keyword>
<dbReference type="PANTHER" id="PTHR11254">
    <property type="entry name" value="HECT DOMAIN UBIQUITIN-PROTEIN LIGASE"/>
    <property type="match status" value="1"/>
</dbReference>
<evidence type="ECO:0000256" key="9">
    <source>
        <dbReference type="PROSITE-ProRule" id="PRU00104"/>
    </source>
</evidence>
<dbReference type="GO" id="GO:0005634">
    <property type="term" value="C:nucleus"/>
    <property type="evidence" value="ECO:0007669"/>
    <property type="project" value="UniProtKB-SubCell"/>
</dbReference>
<feature type="domain" description="WW" evidence="12">
    <location>
        <begin position="117"/>
        <end position="150"/>
    </location>
</feature>
<dbReference type="FunFam" id="3.30.2160.10:FF:000003">
    <property type="entry name" value="E3 ubiquitin-protein ligase"/>
    <property type="match status" value="1"/>
</dbReference>
<dbReference type="SUPFAM" id="SSF56204">
    <property type="entry name" value="Hect, E3 ligase catalytic domain"/>
    <property type="match status" value="1"/>
</dbReference>
<evidence type="ECO:0000256" key="1">
    <source>
        <dbReference type="ARBA" id="ARBA00000885"/>
    </source>
</evidence>
<organism evidence="15 16">
    <name type="scientific">Meloidogyne graminicola</name>
    <dbReference type="NCBI Taxonomy" id="189291"/>
    <lineage>
        <taxon>Eukaryota</taxon>
        <taxon>Metazoa</taxon>
        <taxon>Ecdysozoa</taxon>
        <taxon>Nematoda</taxon>
        <taxon>Chromadorea</taxon>
        <taxon>Rhabditida</taxon>
        <taxon>Tylenchina</taxon>
        <taxon>Tylenchomorpha</taxon>
        <taxon>Tylenchoidea</taxon>
        <taxon>Meloidogynidae</taxon>
        <taxon>Meloidogyninae</taxon>
        <taxon>Meloidogyne</taxon>
    </lineage>
</organism>
<dbReference type="InterPro" id="IPR001202">
    <property type="entry name" value="WW_dom"/>
</dbReference>
<evidence type="ECO:0000259" key="12">
    <source>
        <dbReference type="PROSITE" id="PS50020"/>
    </source>
</evidence>
<dbReference type="Gene3D" id="1.10.8.10">
    <property type="entry name" value="DNA helicase RuvA subunit, C-terminal domain"/>
    <property type="match status" value="1"/>
</dbReference>
<dbReference type="AlphaFoldDB" id="A0A8T0A2W6"/>
<dbReference type="InterPro" id="IPR002715">
    <property type="entry name" value="Nas_poly-pep-assoc_cplx_dom"/>
</dbReference>
<dbReference type="FunFam" id="2.20.70.10:FF:000005">
    <property type="entry name" value="E3 ubiquitin-protein ligase"/>
    <property type="match status" value="1"/>
</dbReference>
<dbReference type="PROSITE" id="PS01159">
    <property type="entry name" value="WW_DOMAIN_1"/>
    <property type="match status" value="4"/>
</dbReference>
<dbReference type="SMART" id="SM01407">
    <property type="entry name" value="NAC"/>
    <property type="match status" value="1"/>
</dbReference>
<comment type="catalytic activity">
    <reaction evidence="1">
        <text>S-ubiquitinyl-[E2 ubiquitin-conjugating enzyme]-L-cysteine + [acceptor protein]-L-lysine = [E2 ubiquitin-conjugating enzyme]-L-cysteine + N(6)-ubiquitinyl-[acceptor protein]-L-lysine.</text>
        <dbReference type="EC" id="2.3.2.26"/>
    </reaction>
</comment>
<evidence type="ECO:0000259" key="14">
    <source>
        <dbReference type="PROSITE" id="PS51151"/>
    </source>
</evidence>
<feature type="domain" description="HECT" evidence="13">
    <location>
        <begin position="356"/>
        <end position="690"/>
    </location>
</feature>
<dbReference type="Pfam" id="PF01849">
    <property type="entry name" value="NAC"/>
    <property type="match status" value="1"/>
</dbReference>
<dbReference type="FunFam" id="3.30.2410.10:FF:000002">
    <property type="entry name" value="E3 ubiquitin-protein ligase HECW2"/>
    <property type="match status" value="1"/>
</dbReference>
<evidence type="ECO:0000313" key="16">
    <source>
        <dbReference type="Proteomes" id="UP000605970"/>
    </source>
</evidence>
<sequence length="916" mass="105859">MKTVKVMHWIRKESDNGKFENVKITIPLISKDGRERESKTGELKVFVNGTIERTRRGGTRATSATPSAIDHDNSVVVSNEPSTSSGTTAVNGPVVNSPKTRDTIMPQTEAALSTAEEPLPPGWEMRTDHFGRRYYVDHTTKSTTWVRPSNTPLPHGWESRRDQRGRVYYVDHNTRTTTWQRPTLDMIAAHEQWNSNRSQAMSQWEQRFLYNVYFKSEEDHLGPLPSGWERRVEPNTGRNYFVNHQNRTTQWEDPRTQGLPNAPLPEGWEMRITEQGIPFFIDHNTKSTTYNHPRTGRPVGPLGGPGLQMASDKTFKNKVAQFRYLCYSNAFPKHVKISVTRQNLFEDSFQEVMRKSPIEFRNRLYIQFKGEDGLDYGGVAREWFFLLSHDVLNPMYCLFEYANSNNYSLQINPASFVNPDHLKYFEFIGRFIAMALFHGKFIYSGFTLPFYKKMLSRKITLKDLESVDSEFYNSIVWIRDNNIDECDMDLYFVVDFELLGEVKTHELKENGTDIAVNEENKMEYIELLVEWRFNRGIEQQTKAFFQGFTSIFPLQWLQYFDERELELLLCGMQNIDVDDWQRNTVYRHYTPQSKQIQWFWQFVRSLDQEKHSKLLQFVTGTCRVPVGGFAELIGSNGPQLFCIERVGKEGWLPRSHTCFNRLDLPPYRSYEQLAEKLTAAIEMTEGFFFLFFILRQKIKMVTADDITSKVATKEKNEKESADDGSSSDDEVPELEEGEVTEEQKKVAEAAGIAEQVADKGAKQSRSEKKARKLFSKLGLKQVHGVSRVCIRKSKNILFVINKPDVYKSPGSDTYIVFGEAKIEDLAQHAQITDVENLKPPSIIRDVRNRMAQPEEESDEEEVDATGIEEKDIELVMSQANVSRNKAIKALRKADNDLVNAIMVNYILENIKYNLKF</sequence>
<feature type="region of interest" description="Disordered" evidence="11">
    <location>
        <begin position="713"/>
        <end position="744"/>
    </location>
</feature>
<comment type="subcellular location">
    <subcellularLocation>
        <location evidence="2">Nucleus</location>
    </subcellularLocation>
</comment>
<comment type="similarity">
    <text evidence="10">Belongs to the NAC-beta family.</text>
</comment>
<dbReference type="Pfam" id="PF19026">
    <property type="entry name" value="UBA_HYPK"/>
    <property type="match status" value="1"/>
</dbReference>
<evidence type="ECO:0000256" key="10">
    <source>
        <dbReference type="RuleBase" id="RU361272"/>
    </source>
</evidence>
<keyword evidence="5" id="KW-0677">Repeat</keyword>
<dbReference type="GO" id="GO:0043161">
    <property type="term" value="P:proteasome-mediated ubiquitin-dependent protein catabolic process"/>
    <property type="evidence" value="ECO:0007669"/>
    <property type="project" value="TreeGrafter"/>
</dbReference>
<dbReference type="Pfam" id="PF00397">
    <property type="entry name" value="WW"/>
    <property type="match status" value="4"/>
</dbReference>
<keyword evidence="4" id="KW-0808">Transferase</keyword>
<feature type="domain" description="WW" evidence="12">
    <location>
        <begin position="262"/>
        <end position="295"/>
    </location>
</feature>
<dbReference type="CDD" id="cd00078">
    <property type="entry name" value="HECTc"/>
    <property type="match status" value="1"/>
</dbReference>
<evidence type="ECO:0000259" key="13">
    <source>
        <dbReference type="PROSITE" id="PS50237"/>
    </source>
</evidence>
<evidence type="ECO:0000256" key="2">
    <source>
        <dbReference type="ARBA" id="ARBA00004123"/>
    </source>
</evidence>
<keyword evidence="6 9" id="KW-0833">Ubl conjugation pathway</keyword>
<dbReference type="FunFam" id="2.20.70.10:FF:000009">
    <property type="entry name" value="E3 ubiquitin-protein ligase"/>
    <property type="match status" value="1"/>
</dbReference>
<dbReference type="PROSITE" id="PS51151">
    <property type="entry name" value="NAC_AB"/>
    <property type="match status" value="1"/>
</dbReference>
<keyword evidence="7" id="KW-0832">Ubl conjugation</keyword>
<evidence type="ECO:0000256" key="11">
    <source>
        <dbReference type="SAM" id="MobiDB-lite"/>
    </source>
</evidence>
<dbReference type="SMART" id="SM00456">
    <property type="entry name" value="WW"/>
    <property type="match status" value="4"/>
</dbReference>
<dbReference type="Gene3D" id="3.30.2160.10">
    <property type="entry name" value="Hect, E3 ligase catalytic domain"/>
    <property type="match status" value="1"/>
</dbReference>
<evidence type="ECO:0000256" key="3">
    <source>
        <dbReference type="ARBA" id="ARBA00004906"/>
    </source>
</evidence>
<dbReference type="EMBL" id="JABEBT010000001">
    <property type="protein sequence ID" value="KAF7640187.1"/>
    <property type="molecule type" value="Genomic_DNA"/>
</dbReference>
<dbReference type="Proteomes" id="UP000605970">
    <property type="component" value="Unassembled WGS sequence"/>
</dbReference>
<dbReference type="InterPro" id="IPR000569">
    <property type="entry name" value="HECT_dom"/>
</dbReference>
<dbReference type="PROSITE" id="PS50237">
    <property type="entry name" value="HECT"/>
    <property type="match status" value="1"/>
</dbReference>
<dbReference type="SMART" id="SM00119">
    <property type="entry name" value="HECTc"/>
    <property type="match status" value="1"/>
</dbReference>
<evidence type="ECO:0000256" key="4">
    <source>
        <dbReference type="ARBA" id="ARBA00022679"/>
    </source>
</evidence>
<dbReference type="Gene3D" id="3.90.1750.10">
    <property type="entry name" value="Hect, E3 ligase catalytic domains"/>
    <property type="match status" value="1"/>
</dbReference>
<proteinExistence type="inferred from homology"/>
<dbReference type="CDD" id="cd22054">
    <property type="entry name" value="NAC_NACA"/>
    <property type="match status" value="1"/>
</dbReference>
<dbReference type="FunFam" id="2.20.70.30:FF:000002">
    <property type="entry name" value="Nascent polypeptide-associated complex (NAC), alpha subunit"/>
    <property type="match status" value="1"/>
</dbReference>
<dbReference type="Gene3D" id="2.20.70.30">
    <property type="entry name" value="Nascent polypeptide-associated complex domain"/>
    <property type="match status" value="1"/>
</dbReference>
<dbReference type="InterPro" id="IPR038187">
    <property type="entry name" value="NAC_A/B_dom_sf"/>
</dbReference>
<keyword evidence="8" id="KW-0539">Nucleus</keyword>
<feature type="active site" description="Glycyl thioester intermediate" evidence="9">
    <location>
        <position position="658"/>
    </location>
</feature>
<feature type="region of interest" description="Disordered" evidence="11">
    <location>
        <begin position="74"/>
        <end position="100"/>
    </location>
</feature>